<evidence type="ECO:0000313" key="3">
    <source>
        <dbReference type="Proteomes" id="UP000249396"/>
    </source>
</evidence>
<comment type="caution">
    <text evidence="2">The sequence shown here is derived from an EMBL/GenBank/DDBJ whole genome shotgun (WGS) entry which is preliminary data.</text>
</comment>
<feature type="region of interest" description="Disordered" evidence="1">
    <location>
        <begin position="1"/>
        <end position="20"/>
    </location>
</feature>
<proteinExistence type="predicted"/>
<sequence length="78" mass="8648">MISNNETTKTEMNCPRKSRTIPPQITLPSWGLAFLLGTPSPSLAFAWDVLYWISPKSHGISWKATAGMAFGQFSVTQF</sequence>
<dbReference type="AlphaFoldDB" id="A0A2W4SSX6"/>
<evidence type="ECO:0000313" key="2">
    <source>
        <dbReference type="EMBL" id="PZN78230.1"/>
    </source>
</evidence>
<gene>
    <name evidence="2" type="ORF">DM484_13245</name>
</gene>
<feature type="compositionally biased region" description="Polar residues" evidence="1">
    <location>
        <begin position="1"/>
        <end position="11"/>
    </location>
</feature>
<evidence type="ECO:0000256" key="1">
    <source>
        <dbReference type="SAM" id="MobiDB-lite"/>
    </source>
</evidence>
<protein>
    <submittedName>
        <fullName evidence="2">Uncharacterized protein</fullName>
    </submittedName>
</protein>
<accession>A0A2W4SSX6</accession>
<reference evidence="2 3" key="1">
    <citation type="journal article" date="2018" name="Aquat. Microb. Ecol.">
        <title>Gammaproteobacterial methanotrophs dominate.</title>
        <authorList>
            <person name="Rissanen A.J."/>
            <person name="Saarenheimo J."/>
            <person name="Tiirola M."/>
            <person name="Peura S."/>
            <person name="Aalto S.L."/>
            <person name="Karvinen A."/>
            <person name="Nykanen H."/>
        </authorList>
    </citation>
    <scope>NUCLEOTIDE SEQUENCE [LARGE SCALE GENOMIC DNA]</scope>
    <source>
        <strain evidence="2">AMbin10</strain>
    </source>
</reference>
<organism evidence="2 3">
    <name type="scientific">Candidatus Methylumidiphilus alinenensis</name>
    <dbReference type="NCBI Taxonomy" id="2202197"/>
    <lineage>
        <taxon>Bacteria</taxon>
        <taxon>Pseudomonadati</taxon>
        <taxon>Pseudomonadota</taxon>
        <taxon>Gammaproteobacteria</taxon>
        <taxon>Methylococcales</taxon>
        <taxon>Candidatus Methylumidiphilus</taxon>
    </lineage>
</organism>
<dbReference type="EMBL" id="QJPH01000322">
    <property type="protein sequence ID" value="PZN78230.1"/>
    <property type="molecule type" value="Genomic_DNA"/>
</dbReference>
<name>A0A2W4SSX6_9GAMM</name>
<dbReference type="Proteomes" id="UP000249396">
    <property type="component" value="Unassembled WGS sequence"/>
</dbReference>